<dbReference type="RefSeq" id="WP_084118414.1">
    <property type="nucleotide sequence ID" value="NZ_LT838813.1"/>
</dbReference>
<name>A0A1W2GY44_9BACT</name>
<evidence type="ECO:0000313" key="3">
    <source>
        <dbReference type="Proteomes" id="UP000192333"/>
    </source>
</evidence>
<evidence type="ECO:0000313" key="2">
    <source>
        <dbReference type="EMBL" id="SMD41539.1"/>
    </source>
</evidence>
<accession>A0A1W2GY44</accession>
<gene>
    <name evidence="2" type="ORF">SAMN00777080_0063</name>
</gene>
<dbReference type="Gene3D" id="3.40.50.720">
    <property type="entry name" value="NAD(P)-binding Rossmann-like Domain"/>
    <property type="match status" value="1"/>
</dbReference>
<dbReference type="InterPro" id="IPR036291">
    <property type="entry name" value="NAD(P)-bd_dom_sf"/>
</dbReference>
<dbReference type="GO" id="GO:0000166">
    <property type="term" value="F:nucleotide binding"/>
    <property type="evidence" value="ECO:0007669"/>
    <property type="project" value="InterPro"/>
</dbReference>
<dbReference type="PANTHER" id="PTHR43818">
    <property type="entry name" value="BCDNA.GH03377"/>
    <property type="match status" value="1"/>
</dbReference>
<keyword evidence="3" id="KW-1185">Reference proteome</keyword>
<dbReference type="Proteomes" id="UP000192333">
    <property type="component" value="Chromosome I"/>
</dbReference>
<dbReference type="InterPro" id="IPR000683">
    <property type="entry name" value="Gfo/Idh/MocA-like_OxRdtase_N"/>
</dbReference>
<dbReference type="OrthoDB" id="9763611at2"/>
<feature type="domain" description="Gfo/Idh/MocA-like oxidoreductase N-terminal" evidence="1">
    <location>
        <begin position="107"/>
        <end position="218"/>
    </location>
</feature>
<dbReference type="EMBL" id="LT838813">
    <property type="protein sequence ID" value="SMD41539.1"/>
    <property type="molecule type" value="Genomic_DNA"/>
</dbReference>
<dbReference type="InterPro" id="IPR050463">
    <property type="entry name" value="Gfo/Idh/MocA_oxidrdct_glycsds"/>
</dbReference>
<protein>
    <submittedName>
        <fullName evidence="2">Predicted dehydrogenase</fullName>
    </submittedName>
</protein>
<dbReference type="SUPFAM" id="SSF55347">
    <property type="entry name" value="Glyceraldehyde-3-phosphate dehydrogenase-like, C-terminal domain"/>
    <property type="match status" value="1"/>
</dbReference>
<dbReference type="PANTHER" id="PTHR43818:SF5">
    <property type="entry name" value="OXIDOREDUCTASE FAMILY PROTEIN"/>
    <property type="match status" value="1"/>
</dbReference>
<organism evidence="2 3">
    <name type="scientific">Aquiflexum balticum DSM 16537</name>
    <dbReference type="NCBI Taxonomy" id="758820"/>
    <lineage>
        <taxon>Bacteria</taxon>
        <taxon>Pseudomonadati</taxon>
        <taxon>Bacteroidota</taxon>
        <taxon>Cytophagia</taxon>
        <taxon>Cytophagales</taxon>
        <taxon>Cyclobacteriaceae</taxon>
        <taxon>Aquiflexum</taxon>
    </lineage>
</organism>
<evidence type="ECO:0000259" key="1">
    <source>
        <dbReference type="Pfam" id="PF01408"/>
    </source>
</evidence>
<dbReference type="AlphaFoldDB" id="A0A1W2GY44"/>
<dbReference type="Pfam" id="PF01408">
    <property type="entry name" value="GFO_IDH_MocA"/>
    <property type="match status" value="1"/>
</dbReference>
<dbReference type="Gene3D" id="3.30.360.10">
    <property type="entry name" value="Dihydrodipicolinate Reductase, domain 2"/>
    <property type="match status" value="1"/>
</dbReference>
<dbReference type="STRING" id="758820.SAMN00777080_0063"/>
<sequence length="539" mass="60352">METDKNLFKGLSRRDWLKILGGIPIVGAVWTAGFRFSEKAKSERNLLLETLNIKASAPPASGPMSGEPLRIGLIGFGIRGEQLMRSLGFATTEWLEQMAKSSAENPNDKRLEDFKAQENLNVKLAGICDIFDVRAEKALASFNQDGNVCKRYRTHSEMINSGEIDAIIIATPDHWHAPMAIEAIEAGLHVYIEKPMTHTIQETYDLRESCRRNPDVVMAVGHQHRQTQSFLTAQDAIEKMTLGHVSLVTTTTNRNDDNGAWQYDIHPDASPSTIDWDAFLGTAPKIPFNSEHFFRWRKWWAYGSGLSGDLLTHDYDRINCVLKMGIPKYITASGGIYTHRDGRNVPDVMQINMDFPDFSTGSSQEPGKEKGMTLVYSATLGNQFERGTLLMGHDATMELGNMLTIHADPRSTKYADLIKENRIDPMVPIYQYDPSANGVDAVTSATAKYFANKGLLWTYRDGKRVDSTFLHIREWLSCIRNGGEPSCGIVEGFEEAITAHMGGLSYKIGRRIEWDEENERIVALPGEDLDQILLNNDIS</sequence>
<reference evidence="3" key="1">
    <citation type="submission" date="2017-04" db="EMBL/GenBank/DDBJ databases">
        <authorList>
            <person name="Varghese N."/>
            <person name="Submissions S."/>
        </authorList>
    </citation>
    <scope>NUCLEOTIDE SEQUENCE [LARGE SCALE GENOMIC DNA]</scope>
    <source>
        <strain evidence="3">DSM 16537</strain>
    </source>
</reference>
<dbReference type="SUPFAM" id="SSF51735">
    <property type="entry name" value="NAD(P)-binding Rossmann-fold domains"/>
    <property type="match status" value="1"/>
</dbReference>
<proteinExistence type="predicted"/>